<gene>
    <name evidence="5" type="ORF">KJK29_23625</name>
</gene>
<keyword evidence="1" id="KW-0175">Coiled coil</keyword>
<feature type="coiled-coil region" evidence="1">
    <location>
        <begin position="979"/>
        <end position="1011"/>
    </location>
</feature>
<evidence type="ECO:0000256" key="1">
    <source>
        <dbReference type="SAM" id="Coils"/>
    </source>
</evidence>
<sequence>MPPLRFRPGLFNPCSRRSTALGSAVTSVAALAVLSGLAVQPGLLGRGFEERTAPVAASGDSYDGFDTKAAEQLREDQCVAVDALRKGGPNLFALAQNSIGLPPDQLHQKLKRDLTDNNSPLHQASYADSASSDQWLKKANDQELAFAKTVMGLSSYPDEPPGEFEVFDKTGLVPWLWQSYSKSIDLFSPFYEPSPTADDKTKAAALAIGDPQYTSGGTPQEQQAWKVWKKNSGKIEPNELFVPRVFADDARIFLGSGGFPRTAPAADTPEYRVAVEDLKARFASCSWHAPIDPNRVLGKEVAQASAEWQQEIASQATQRQQILGANVTATKALQEGTFTLGQVLGQSWLADYATRWQDYYSAGGLGWIGDSPVAIQVPGAAGNCLDVAGGKEANGTPVQIYTCNGGAAQQWTLEGSEDNLYFRNVGSQRCLDVAGNASANGTKIQIYDCYKSKGQSWKGDVRATAPLKSVSTGKCLDLSAFTKSTDARLWDCKVAASQKFLIKPSGHKGTDSPLYPEKAEFDKAKKVVTDAQAAAKKYLATLKTQLENAKKAATASDTAEQAAYGIADAAGAPRGRGLLVGQQKAQVTKGSVAALTAMVKAAETAEAATRASAGDSATIAQRALAQAAQSKAEFRKEAAHAAELQAKAAADAAKVHRDNAKKDKETAEAKLAEALKAEGDAKSAAAKAHAERLAAEAEEKTAKAEKETAEAKQAEAARHKQDAQAEAANAKDAKDKAEAAEATAVARKNDAVKARDKARDLRDDAWDAEQKADAARAKADAKEAFAQAHESDSNAKESRAAADAAAGHADDAEAAAGRARASADAATEAAAEADAAATRAEAAAKRARSHADAAHAAKLKSDAAVKTATSAAADAIKASEHASSEAKTAVELADEAEKLAKTAKSQADEANKEAAKALVASAKAAGFAHVTAQAAVDAGNAAVQVAKPANDAIELGSPYVTTDSAAGLVVLTGQASKSLAEQQQAVADAHAENAQAEAAAAKNLAEQATGDAKAAYQHAANAAGHAATARTYSKEALGYAADAAKAASKATASLARTIEYNRQATEDAEAADKAAGRAEGHAKDARDSADQAALDAEAARTAASEAEQAAKDARAAADRADTAATEAEQAAKDALKYAKEAQEAAESAARKQANQQVASGAGTGIGGTWYVVDDSSVEITDAKQQNDCVIEIGFEGCTVTFKVTFNATVDFFLCTDPEVPATASGCAAADTILVKTEHLTGLKKDVTQYFSKLDLIKQTVVYQILKAVLVQDFVDCWHGSASGCAWAASNFIPGKAFAKIADALIALDAALRTGVGVADAYKALKNLDIDPGSLAALERQANIVEDALSSCRVNSFPADTLVLMADGSRRQISSVREGDLVLATDPETGVHAPQPVTNTFRHGTRRLVDVSLAGGTSLTSTAGHRIYVDGRGWTFVADLRTGDRLRQPDGTSRVVSALRDRSGLAPRAVYDLTVDKLHTFYVGTEGTAGVPTRDVLVHNCLNLRLHEGDRGAHTIKDHVETTPERATNKAKADIAKNPNSPGMTGVWKDLDTAQAAVDEAMKKWLTGMSKKQNGANRQRLDKWMKETPKDTESPTHLLSFEVTLDDTASLGTVYHHTGDSWPAQNIVSITLKRSPHKPGYMVYTSYPKGKKPTT</sequence>
<dbReference type="EMBL" id="CP075896">
    <property type="protein sequence ID" value="QWB25313.1"/>
    <property type="molecule type" value="Genomic_DNA"/>
</dbReference>
<accession>A0ABX8FVU3</accession>
<feature type="compositionally biased region" description="Basic and acidic residues" evidence="2">
    <location>
        <begin position="747"/>
        <end position="800"/>
    </location>
</feature>
<dbReference type="SUPFAM" id="SSF51294">
    <property type="entry name" value="Hedgehog/intein (Hint) domain"/>
    <property type="match status" value="1"/>
</dbReference>
<dbReference type="InterPro" id="IPR003587">
    <property type="entry name" value="Hint_dom_N"/>
</dbReference>
<feature type="compositionally biased region" description="Basic and acidic residues" evidence="2">
    <location>
        <begin position="1108"/>
        <end position="1121"/>
    </location>
</feature>
<keyword evidence="6" id="KW-1185">Reference proteome</keyword>
<feature type="region of interest" description="Disordered" evidence="2">
    <location>
        <begin position="682"/>
        <end position="820"/>
    </location>
</feature>
<dbReference type="Gene3D" id="2.170.16.10">
    <property type="entry name" value="Hedgehog/Intein (Hint) domain"/>
    <property type="match status" value="1"/>
</dbReference>
<dbReference type="SUPFAM" id="SSF50370">
    <property type="entry name" value="Ricin B-like lectins"/>
    <property type="match status" value="1"/>
</dbReference>
<dbReference type="SMART" id="SM00458">
    <property type="entry name" value="RICIN"/>
    <property type="match status" value="1"/>
</dbReference>
<evidence type="ECO:0000313" key="6">
    <source>
        <dbReference type="Proteomes" id="UP000679629"/>
    </source>
</evidence>
<reference evidence="6" key="1">
    <citation type="submission" date="2021-05" db="EMBL/GenBank/DDBJ databases">
        <title>Direct Submission.</title>
        <authorList>
            <person name="Li K."/>
            <person name="Gao J."/>
        </authorList>
    </citation>
    <scope>NUCLEOTIDE SEQUENCE [LARGE SCALE GENOMIC DNA]</scope>
    <source>
        <strain evidence="6">MG62</strain>
    </source>
</reference>
<protein>
    <submittedName>
        <fullName evidence="5">Ricin-type beta-trefoil lectin domain protein</fullName>
    </submittedName>
</protein>
<feature type="compositionally biased region" description="Low complexity" evidence="2">
    <location>
        <begin position="1090"/>
        <end position="1107"/>
    </location>
</feature>
<dbReference type="SMART" id="SM00306">
    <property type="entry name" value="HintN"/>
    <property type="match status" value="1"/>
</dbReference>
<dbReference type="NCBIfam" id="TIGR01443">
    <property type="entry name" value="intein_Cterm"/>
    <property type="match status" value="1"/>
</dbReference>
<dbReference type="Proteomes" id="UP000679629">
    <property type="component" value="Chromosome"/>
</dbReference>
<dbReference type="PROSITE" id="PS50231">
    <property type="entry name" value="RICIN_B_LECTIN"/>
    <property type="match status" value="1"/>
</dbReference>
<evidence type="ECO:0000313" key="5">
    <source>
        <dbReference type="EMBL" id="QWB25313.1"/>
    </source>
</evidence>
<dbReference type="PANTHER" id="PTHR21713">
    <property type="entry name" value="NASCENT POLYPEPTIDE ASSOCIATED COMPLEX ALPHA SUBUNIT-RELATED"/>
    <property type="match status" value="1"/>
</dbReference>
<dbReference type="Gene3D" id="2.80.10.50">
    <property type="match status" value="2"/>
</dbReference>
<dbReference type="InterPro" id="IPR030934">
    <property type="entry name" value="Intein_C"/>
</dbReference>
<feature type="region of interest" description="Disordered" evidence="2">
    <location>
        <begin position="1065"/>
        <end position="1125"/>
    </location>
</feature>
<dbReference type="PROSITE" id="PS50817">
    <property type="entry name" value="INTEIN_N_TER"/>
    <property type="match status" value="1"/>
</dbReference>
<dbReference type="RefSeq" id="WP_215121126.1">
    <property type="nucleotide sequence ID" value="NZ_CP075896.1"/>
</dbReference>
<feature type="compositionally biased region" description="Basic and acidic residues" evidence="2">
    <location>
        <begin position="1070"/>
        <end position="1089"/>
    </location>
</feature>
<evidence type="ECO:0000256" key="2">
    <source>
        <dbReference type="SAM" id="MobiDB-lite"/>
    </source>
</evidence>
<proteinExistence type="predicted"/>
<dbReference type="PROSITE" id="PS50818">
    <property type="entry name" value="INTEIN_C_TER"/>
    <property type="match status" value="1"/>
</dbReference>
<dbReference type="InterPro" id="IPR036844">
    <property type="entry name" value="Hint_dom_sf"/>
</dbReference>
<feature type="coiled-coil region" evidence="1">
    <location>
        <begin position="893"/>
        <end position="920"/>
    </location>
</feature>
<dbReference type="Pfam" id="PF00652">
    <property type="entry name" value="Ricin_B_lectin"/>
    <property type="match status" value="1"/>
</dbReference>
<dbReference type="InterPro" id="IPR006141">
    <property type="entry name" value="Intein_N"/>
</dbReference>
<name>A0ABX8FVU3_9ACTN</name>
<dbReference type="InterPro" id="IPR000772">
    <property type="entry name" value="Ricin_B_lectin"/>
</dbReference>
<feature type="compositionally biased region" description="Basic and acidic residues" evidence="2">
    <location>
        <begin position="688"/>
        <end position="739"/>
    </location>
</feature>
<dbReference type="InterPro" id="IPR016641">
    <property type="entry name" value="EGD2/NACA0like"/>
</dbReference>
<feature type="domain" description="Ricin B lectin" evidence="4">
    <location>
        <begin position="371"/>
        <end position="503"/>
    </location>
</feature>
<feature type="compositionally biased region" description="Basic and acidic residues" evidence="2">
    <location>
        <begin position="1523"/>
        <end position="1534"/>
    </location>
</feature>
<organism evidence="5 6">
    <name type="scientific">Streptomyces koelreuteriae</name>
    <dbReference type="NCBI Taxonomy" id="2838015"/>
    <lineage>
        <taxon>Bacteria</taxon>
        <taxon>Bacillati</taxon>
        <taxon>Actinomycetota</taxon>
        <taxon>Actinomycetes</taxon>
        <taxon>Kitasatosporales</taxon>
        <taxon>Streptomycetaceae</taxon>
        <taxon>Streptomyces</taxon>
    </lineage>
</organism>
<dbReference type="InterPro" id="IPR035992">
    <property type="entry name" value="Ricin_B-like_lectins"/>
</dbReference>
<dbReference type="CDD" id="cd00161">
    <property type="entry name" value="beta-trefoil_Ricin-like"/>
    <property type="match status" value="1"/>
</dbReference>
<dbReference type="Pfam" id="PF07591">
    <property type="entry name" value="PT-HINT"/>
    <property type="match status" value="1"/>
</dbReference>
<feature type="domain" description="Hint" evidence="3">
    <location>
        <begin position="1353"/>
        <end position="1449"/>
    </location>
</feature>
<evidence type="ECO:0000259" key="4">
    <source>
        <dbReference type="SMART" id="SM00458"/>
    </source>
</evidence>
<evidence type="ECO:0000259" key="3">
    <source>
        <dbReference type="SMART" id="SM00306"/>
    </source>
</evidence>
<dbReference type="CDD" id="cd00081">
    <property type="entry name" value="Hint"/>
    <property type="match status" value="1"/>
</dbReference>
<feature type="region of interest" description="Disordered" evidence="2">
    <location>
        <begin position="1523"/>
        <end position="1545"/>
    </location>
</feature>